<dbReference type="InterPro" id="IPR008189">
    <property type="entry name" value="rRNA_ssu_MeTfrase_I"/>
</dbReference>
<evidence type="ECO:0000256" key="2">
    <source>
        <dbReference type="ARBA" id="ARBA00022552"/>
    </source>
</evidence>
<keyword evidence="4" id="KW-0808">Transferase</keyword>
<evidence type="ECO:0000256" key="3">
    <source>
        <dbReference type="ARBA" id="ARBA00022603"/>
    </source>
</evidence>
<evidence type="ECO:0000256" key="1">
    <source>
        <dbReference type="ARBA" id="ARBA00022490"/>
    </source>
</evidence>
<dbReference type="RefSeq" id="WP_123179209.1">
    <property type="nucleotide sequence ID" value="NZ_CP033614.1"/>
</dbReference>
<dbReference type="PANTHER" id="PTHR46111:SF1">
    <property type="entry name" value="RIBOSOMAL RNA SMALL SUBUNIT METHYLTRANSFERASE I"/>
    <property type="match status" value="1"/>
</dbReference>
<dbReference type="InterPro" id="IPR014777">
    <property type="entry name" value="4pyrrole_Mease_sub1"/>
</dbReference>
<dbReference type="InterPro" id="IPR014776">
    <property type="entry name" value="4pyrrole_Mease_sub2"/>
</dbReference>
<feature type="region of interest" description="Disordered" evidence="6">
    <location>
        <begin position="229"/>
        <end position="278"/>
    </location>
</feature>
<dbReference type="PIRSF" id="PIRSF005917">
    <property type="entry name" value="MTase_YraL"/>
    <property type="match status" value="1"/>
</dbReference>
<dbReference type="GO" id="GO:0032259">
    <property type="term" value="P:methylation"/>
    <property type="evidence" value="ECO:0007669"/>
    <property type="project" value="UniProtKB-KW"/>
</dbReference>
<accession>A0AAD0UL11</accession>
<dbReference type="GO" id="GO:0008168">
    <property type="term" value="F:methyltransferase activity"/>
    <property type="evidence" value="ECO:0007669"/>
    <property type="project" value="UniProtKB-KW"/>
</dbReference>
<keyword evidence="5" id="KW-0949">S-adenosyl-L-methionine</keyword>
<evidence type="ECO:0000256" key="6">
    <source>
        <dbReference type="SAM" id="MobiDB-lite"/>
    </source>
</evidence>
<feature type="compositionally biased region" description="Basic and acidic residues" evidence="6">
    <location>
        <begin position="239"/>
        <end position="252"/>
    </location>
</feature>
<dbReference type="PANTHER" id="PTHR46111">
    <property type="entry name" value="RIBOSOMAL RNA SMALL SUBUNIT METHYLTRANSFERASE I"/>
    <property type="match status" value="1"/>
</dbReference>
<dbReference type="Gene3D" id="3.30.950.10">
    <property type="entry name" value="Methyltransferase, Cobalt-precorrin-4 Transmethylase, Domain 2"/>
    <property type="match status" value="1"/>
</dbReference>
<evidence type="ECO:0000259" key="7">
    <source>
        <dbReference type="Pfam" id="PF00590"/>
    </source>
</evidence>
<evidence type="ECO:0000313" key="8">
    <source>
        <dbReference type="EMBL" id="AYV54785.1"/>
    </source>
</evidence>
<keyword evidence="3 8" id="KW-0489">Methyltransferase</keyword>
<dbReference type="SUPFAM" id="SSF53790">
    <property type="entry name" value="Tetrapyrrole methylase"/>
    <property type="match status" value="1"/>
</dbReference>
<feature type="domain" description="Tetrapyrrole methylase" evidence="7">
    <location>
        <begin position="8"/>
        <end position="211"/>
    </location>
</feature>
<dbReference type="KEGG" id="lkm:EFP84_04140"/>
<dbReference type="InterPro" id="IPR000878">
    <property type="entry name" value="4pyrrol_Mease"/>
</dbReference>
<dbReference type="Gene3D" id="3.40.1010.10">
    <property type="entry name" value="Cobalt-precorrin-4 Transmethylase, Domain 1"/>
    <property type="match status" value="1"/>
</dbReference>
<evidence type="ECO:0000256" key="5">
    <source>
        <dbReference type="ARBA" id="ARBA00022691"/>
    </source>
</evidence>
<evidence type="ECO:0000313" key="9">
    <source>
        <dbReference type="Proteomes" id="UP000276407"/>
    </source>
</evidence>
<sequence>MKSYEKGTLVLVSVSLGNPGDMTFRAKELLERSDLVIGEESRTTSTLLKSFSIVKEFLLCNEHTTSEEIVSLGETVMNSNLTVLISDAGTPGIEDPGRELVQEVLRRGGRVQSAPGAIAFGAALSISGFKISPFTFCGFFSRESADRKKELERYLKPGHTIVFYETPYRYKAVLHDLDAVLKETADERQIFLCLDLTLESEFQFRGKLGELLKIADNLPKGNPVIVVSQRRGKSQLKSHSKEEKKSTRFFSKDRKKPNSKSFGKGGSKNSSKGFPGEK</sequence>
<evidence type="ECO:0000256" key="4">
    <source>
        <dbReference type="ARBA" id="ARBA00022679"/>
    </source>
</evidence>
<dbReference type="Proteomes" id="UP000276407">
    <property type="component" value="Chromosome 1"/>
</dbReference>
<protein>
    <submittedName>
        <fullName evidence="8">16S rRNA methyltransferase</fullName>
    </submittedName>
</protein>
<dbReference type="InterPro" id="IPR035996">
    <property type="entry name" value="4pyrrol_Methylase_sf"/>
</dbReference>
<feature type="compositionally biased region" description="Low complexity" evidence="6">
    <location>
        <begin position="259"/>
        <end position="278"/>
    </location>
</feature>
<keyword evidence="1" id="KW-0963">Cytoplasm</keyword>
<keyword evidence="2" id="KW-0698">rRNA processing</keyword>
<organism evidence="8 9">
    <name type="scientific">Leptospira kmetyi</name>
    <dbReference type="NCBI Taxonomy" id="408139"/>
    <lineage>
        <taxon>Bacteria</taxon>
        <taxon>Pseudomonadati</taxon>
        <taxon>Spirochaetota</taxon>
        <taxon>Spirochaetia</taxon>
        <taxon>Leptospirales</taxon>
        <taxon>Leptospiraceae</taxon>
        <taxon>Leptospira</taxon>
    </lineage>
</organism>
<dbReference type="Pfam" id="PF00590">
    <property type="entry name" value="TP_methylase"/>
    <property type="match status" value="1"/>
</dbReference>
<reference evidence="8 9" key="1">
    <citation type="submission" date="2018-11" db="EMBL/GenBank/DDBJ databases">
        <title>Complete genome sequence of Leptospira kmetyi isolate LS 001/16 from soil sample associated with a leptospirosis patient in Kelantan.</title>
        <authorList>
            <person name="Muhammad Yusoff F."/>
            <person name="Muhammad Yusoff S."/>
            <person name="Ahmad M.N."/>
            <person name="Yusof N.Y."/>
            <person name="Aziah I."/>
        </authorList>
    </citation>
    <scope>NUCLEOTIDE SEQUENCE [LARGE SCALE GENOMIC DNA]</scope>
    <source>
        <strain evidence="8 9">LS 001/16</strain>
    </source>
</reference>
<dbReference type="EMBL" id="CP033614">
    <property type="protein sequence ID" value="AYV54785.1"/>
    <property type="molecule type" value="Genomic_DNA"/>
</dbReference>
<gene>
    <name evidence="8" type="ORF">EFP84_04140</name>
</gene>
<name>A0AAD0UL11_9LEPT</name>
<proteinExistence type="predicted"/>
<dbReference type="GO" id="GO:0006364">
    <property type="term" value="P:rRNA processing"/>
    <property type="evidence" value="ECO:0007669"/>
    <property type="project" value="UniProtKB-KW"/>
</dbReference>
<dbReference type="AlphaFoldDB" id="A0AAD0UL11"/>